<comment type="similarity">
    <text evidence="2 8">Belongs to the glycosyl hydrolase 2 family.</text>
</comment>
<dbReference type="AlphaFoldDB" id="A0A2R5ERK3"/>
<name>A0A2R5ERK3_9BACL</name>
<dbReference type="InterPro" id="IPR006103">
    <property type="entry name" value="Glyco_hydro_2_cat"/>
</dbReference>
<gene>
    <name evidence="10" type="ORF">PAT3040_02866</name>
</gene>
<dbReference type="PRINTS" id="PR00132">
    <property type="entry name" value="GLHYDRLASE2"/>
</dbReference>
<evidence type="ECO:0000256" key="7">
    <source>
        <dbReference type="ARBA" id="ARBA00032230"/>
    </source>
</evidence>
<dbReference type="SUPFAM" id="SSF49303">
    <property type="entry name" value="beta-Galactosidase/glucuronidase domain"/>
    <property type="match status" value="2"/>
</dbReference>
<dbReference type="GO" id="GO:0005990">
    <property type="term" value="P:lactose catabolic process"/>
    <property type="evidence" value="ECO:0007669"/>
    <property type="project" value="TreeGrafter"/>
</dbReference>
<evidence type="ECO:0000313" key="11">
    <source>
        <dbReference type="Proteomes" id="UP000245202"/>
    </source>
</evidence>
<dbReference type="EC" id="3.2.1.23" evidence="3 8"/>
<keyword evidence="6 8" id="KW-0326">Glycosidase</keyword>
<dbReference type="InterPro" id="IPR006104">
    <property type="entry name" value="Glyco_hydro_2_N"/>
</dbReference>
<dbReference type="GO" id="GO:0004565">
    <property type="term" value="F:beta-galactosidase activity"/>
    <property type="evidence" value="ECO:0007669"/>
    <property type="project" value="UniProtKB-EC"/>
</dbReference>
<reference evidence="10 11" key="1">
    <citation type="submission" date="2017-08" db="EMBL/GenBank/DDBJ databases">
        <title>Substantial Increase in Enzyme Production by Combined Drug-Resistance Mutations in Paenibacillus agaridevorans.</title>
        <authorList>
            <person name="Tanaka Y."/>
            <person name="Funane K."/>
            <person name="Hosaka T."/>
            <person name="Shiwa Y."/>
            <person name="Fujita N."/>
            <person name="Miyazaki T."/>
            <person name="Yoshikawa H."/>
            <person name="Murakami K."/>
            <person name="Kasahara K."/>
            <person name="Inaoka T."/>
            <person name="Hiraga Y."/>
            <person name="Ochi K."/>
        </authorList>
    </citation>
    <scope>NUCLEOTIDE SEQUENCE [LARGE SCALE GENOMIC DNA]</scope>
    <source>
        <strain evidence="10 11">T-3040</strain>
    </source>
</reference>
<evidence type="ECO:0000313" key="10">
    <source>
        <dbReference type="EMBL" id="GBG08289.1"/>
    </source>
</evidence>
<protein>
    <recommendedName>
        <fullName evidence="4 8">Beta-galactosidase</fullName>
        <ecNumber evidence="3 8">3.2.1.23</ecNumber>
    </recommendedName>
    <alternativeName>
        <fullName evidence="7 8">Lactase</fullName>
    </alternativeName>
</protein>
<dbReference type="InterPro" id="IPR013783">
    <property type="entry name" value="Ig-like_fold"/>
</dbReference>
<dbReference type="Pfam" id="PF02836">
    <property type="entry name" value="Glyco_hydro_2_C"/>
    <property type="match status" value="1"/>
</dbReference>
<dbReference type="PANTHER" id="PTHR46323:SF2">
    <property type="entry name" value="BETA-GALACTOSIDASE"/>
    <property type="match status" value="1"/>
</dbReference>
<dbReference type="SUPFAM" id="SSF49785">
    <property type="entry name" value="Galactose-binding domain-like"/>
    <property type="match status" value="1"/>
</dbReference>
<dbReference type="RefSeq" id="WP_108993266.1">
    <property type="nucleotide sequence ID" value="NZ_BDQX01000163.1"/>
</dbReference>
<dbReference type="Pfam" id="PF02837">
    <property type="entry name" value="Glyco_hydro_2_N"/>
    <property type="match status" value="1"/>
</dbReference>
<keyword evidence="5 8" id="KW-0378">Hydrolase</keyword>
<dbReference type="PROSITE" id="PS00719">
    <property type="entry name" value="GLYCOSYL_HYDROL_F2_1"/>
    <property type="match status" value="1"/>
</dbReference>
<dbReference type="InterPro" id="IPR006102">
    <property type="entry name" value="Ig-like_GH2"/>
</dbReference>
<evidence type="ECO:0000256" key="8">
    <source>
        <dbReference type="RuleBase" id="RU361154"/>
    </source>
</evidence>
<dbReference type="InterPro" id="IPR050347">
    <property type="entry name" value="Bact_Beta-galactosidase"/>
</dbReference>
<dbReference type="InterPro" id="IPR006101">
    <property type="entry name" value="Glyco_hydro_2"/>
</dbReference>
<evidence type="ECO:0000256" key="6">
    <source>
        <dbReference type="ARBA" id="ARBA00023295"/>
    </source>
</evidence>
<accession>A0A2R5ERK3</accession>
<comment type="caution">
    <text evidence="10">The sequence shown here is derived from an EMBL/GenBank/DDBJ whole genome shotgun (WGS) entry which is preliminary data.</text>
</comment>
<dbReference type="Proteomes" id="UP000245202">
    <property type="component" value="Unassembled WGS sequence"/>
</dbReference>
<evidence type="ECO:0000256" key="1">
    <source>
        <dbReference type="ARBA" id="ARBA00001412"/>
    </source>
</evidence>
<dbReference type="Gene3D" id="3.20.20.80">
    <property type="entry name" value="Glycosidases"/>
    <property type="match status" value="1"/>
</dbReference>
<dbReference type="GO" id="GO:0030246">
    <property type="term" value="F:carbohydrate binding"/>
    <property type="evidence" value="ECO:0007669"/>
    <property type="project" value="InterPro"/>
</dbReference>
<dbReference type="InterPro" id="IPR011013">
    <property type="entry name" value="Gal_mutarotase_sf_dom"/>
</dbReference>
<dbReference type="InterPro" id="IPR017853">
    <property type="entry name" value="GH"/>
</dbReference>
<dbReference type="InterPro" id="IPR023232">
    <property type="entry name" value="Glyco_hydro_2_AS"/>
</dbReference>
<dbReference type="PROSITE" id="PS00608">
    <property type="entry name" value="GLYCOSYL_HYDROL_F2_2"/>
    <property type="match status" value="1"/>
</dbReference>
<dbReference type="Pfam" id="PF16353">
    <property type="entry name" value="LacZ_4"/>
    <property type="match status" value="1"/>
</dbReference>
<dbReference type="Gene3D" id="2.60.40.10">
    <property type="entry name" value="Immunoglobulins"/>
    <property type="match status" value="2"/>
</dbReference>
<dbReference type="FunFam" id="3.20.20.80:FF:000018">
    <property type="entry name" value="Beta-galactosidase"/>
    <property type="match status" value="1"/>
</dbReference>
<dbReference type="InterPro" id="IPR014718">
    <property type="entry name" value="GH-type_carb-bd"/>
</dbReference>
<dbReference type="SMART" id="SM01038">
    <property type="entry name" value="Bgal_small_N"/>
    <property type="match status" value="1"/>
</dbReference>
<proteinExistence type="inferred from homology"/>
<dbReference type="EMBL" id="BDQX01000163">
    <property type="protein sequence ID" value="GBG08289.1"/>
    <property type="molecule type" value="Genomic_DNA"/>
</dbReference>
<dbReference type="InterPro" id="IPR004199">
    <property type="entry name" value="B-gal_small/dom_5"/>
</dbReference>
<evidence type="ECO:0000256" key="5">
    <source>
        <dbReference type="ARBA" id="ARBA00022801"/>
    </source>
</evidence>
<dbReference type="Gene3D" id="2.70.98.10">
    <property type="match status" value="1"/>
</dbReference>
<feature type="domain" description="Beta galactosidase small chain/" evidence="9">
    <location>
        <begin position="775"/>
        <end position="1051"/>
    </location>
</feature>
<sequence length="1073" mass="119123">MKRTRREAASLPDYENLNVLQRGTERPRAAAVPFADERSALENDGSASPYYRCLSGDWKFHYAESPVEAPAGFHELSYSCEDWATLPVPSNWQLHGYGVPLYSSSKYPFPVDPPYIPKRNPTGCYVTTFSLGDKWLKRCLVLAFDGVDAAFHLWVNEEEAGFGQGSHNRMEFDITSLVRKGENKLAVRVYQWSTGSYLEDQDKWRLSGIFRNVHLLSVPGTHLFDVKLVTRLRDSYREGALEVAVTIRNRSQGSAESCRLEAKLLGPSMEAIASAAIAAAGPAPGEETVVGAELPVVAPELWSAERPALYTLLLTLKDGEGKVAEVQRFSVGFRDVQVKDGKVLVNGNPIIIRGVNRNEFHPDLGHVTTMEDMIRDITLMKQHNINTVRCSHYPNDERWLDLCDRYGLYVIDEADLETHGCVFLGEISRWINNPDEKTAFESTLAEDPAWKEAFLDRMARLVERDKNHPSVIVWSLGNESGYGANHDAMAAWTRAADPTRPIHYERAGEAPVVDIVSSMYPSVDMLIAEGEKEDSRPYLMVEFGHAMGNALGNQQEYWDAVYRYPRLCGGLIWEWSDLAIRRKTDDGGQRYAYGGDFGDEPHSGHFCIDGLLFPDRSPKPALTEFKKAIEPVVVRPVEPETGILRIGNRYDSVTLEHLILRWRVYRNGDAIEEGELPPLPISPGDEELVAIPYRSVPSGGGEYWLHVSFVLREHAAWAEAGHEVAWVDVQLTRSGSTEAAAAREKAANAVVAKPESELSRTENGLSLTENDAALSVAGDGFALVFDKLAGEIVAWECRGTSLLTKGPAIHLWRAPVDNDVHLAKRWREAGYHELTAYVRRVDSEIAEGGSAVRIEVESMLGVKGARMLFRTEQLYTIGGNGDVRLDNRIIPLKEDLPPLPRAGMRFAMAKSFDRFAWFGRGPHECYPDRKASGKLGVYEGKVSEQFVPYIKPQESGSKADVRWATIAEAGGAGLLVAGAAEGMLGQLGVNRYGTKALGETSHHADLVPSDEIEVLADWRQSGLGNHSCGYAPTLPSYLISAESMTYTVRLKPFWNDESRAAAIRRAYSSHKEG</sequence>
<dbReference type="InterPro" id="IPR023230">
    <property type="entry name" value="Glyco_hydro_2_CS"/>
</dbReference>
<keyword evidence="11" id="KW-1185">Reference proteome</keyword>
<dbReference type="SUPFAM" id="SSF74650">
    <property type="entry name" value="Galactose mutarotase-like"/>
    <property type="match status" value="1"/>
</dbReference>
<dbReference type="Pfam" id="PF02929">
    <property type="entry name" value="Bgal_small_N"/>
    <property type="match status" value="1"/>
</dbReference>
<dbReference type="Gene3D" id="2.60.120.260">
    <property type="entry name" value="Galactose-binding domain-like"/>
    <property type="match status" value="1"/>
</dbReference>
<organism evidence="10 11">
    <name type="scientific">Paenibacillus agaridevorans</name>
    <dbReference type="NCBI Taxonomy" id="171404"/>
    <lineage>
        <taxon>Bacteria</taxon>
        <taxon>Bacillati</taxon>
        <taxon>Bacillota</taxon>
        <taxon>Bacilli</taxon>
        <taxon>Bacillales</taxon>
        <taxon>Paenibacillaceae</taxon>
        <taxon>Paenibacillus</taxon>
    </lineage>
</organism>
<dbReference type="Pfam" id="PF00703">
    <property type="entry name" value="Glyco_hydro_2"/>
    <property type="match status" value="1"/>
</dbReference>
<evidence type="ECO:0000259" key="9">
    <source>
        <dbReference type="SMART" id="SM01038"/>
    </source>
</evidence>
<dbReference type="InterPro" id="IPR036156">
    <property type="entry name" value="Beta-gal/glucu_dom_sf"/>
</dbReference>
<dbReference type="InterPro" id="IPR008979">
    <property type="entry name" value="Galactose-bd-like_sf"/>
</dbReference>
<evidence type="ECO:0000256" key="2">
    <source>
        <dbReference type="ARBA" id="ARBA00007401"/>
    </source>
</evidence>
<dbReference type="PANTHER" id="PTHR46323">
    <property type="entry name" value="BETA-GALACTOSIDASE"/>
    <property type="match status" value="1"/>
</dbReference>
<comment type="catalytic activity">
    <reaction evidence="1 8">
        <text>Hydrolysis of terminal non-reducing beta-D-galactose residues in beta-D-galactosides.</text>
        <dbReference type="EC" id="3.2.1.23"/>
    </reaction>
</comment>
<dbReference type="GO" id="GO:0009341">
    <property type="term" value="C:beta-galactosidase complex"/>
    <property type="evidence" value="ECO:0007669"/>
    <property type="project" value="InterPro"/>
</dbReference>
<dbReference type="InterPro" id="IPR032312">
    <property type="entry name" value="LacZ_4"/>
</dbReference>
<evidence type="ECO:0000256" key="3">
    <source>
        <dbReference type="ARBA" id="ARBA00012756"/>
    </source>
</evidence>
<dbReference type="SUPFAM" id="SSF51445">
    <property type="entry name" value="(Trans)glycosidases"/>
    <property type="match status" value="1"/>
</dbReference>
<evidence type="ECO:0000256" key="4">
    <source>
        <dbReference type="ARBA" id="ARBA00013303"/>
    </source>
</evidence>